<evidence type="ECO:0000313" key="8">
    <source>
        <dbReference type="Proteomes" id="UP000245506"/>
    </source>
</evidence>
<evidence type="ECO:0000256" key="5">
    <source>
        <dbReference type="SAM" id="Phobius"/>
    </source>
</evidence>
<evidence type="ECO:0000256" key="2">
    <source>
        <dbReference type="ARBA" id="ARBA00022722"/>
    </source>
</evidence>
<dbReference type="PROSITE" id="PS50231">
    <property type="entry name" value="RICIN_B_LECTIN"/>
    <property type="match status" value="1"/>
</dbReference>
<keyword evidence="5" id="KW-0812">Transmembrane</keyword>
<dbReference type="SUPFAM" id="SSF50370">
    <property type="entry name" value="Ricin B-like lectins"/>
    <property type="match status" value="1"/>
</dbReference>
<dbReference type="GO" id="GO:0004518">
    <property type="term" value="F:nuclease activity"/>
    <property type="evidence" value="ECO:0007669"/>
    <property type="project" value="UniProtKB-KW"/>
</dbReference>
<evidence type="ECO:0000313" key="7">
    <source>
        <dbReference type="EMBL" id="PWQ94735.1"/>
    </source>
</evidence>
<keyword evidence="5" id="KW-0472">Membrane</keyword>
<organism evidence="7 8">
    <name type="scientific">Leucothrix arctica</name>
    <dbReference type="NCBI Taxonomy" id="1481894"/>
    <lineage>
        <taxon>Bacteria</taxon>
        <taxon>Pseudomonadati</taxon>
        <taxon>Pseudomonadota</taxon>
        <taxon>Gammaproteobacteria</taxon>
        <taxon>Thiotrichales</taxon>
        <taxon>Thiotrichaceae</taxon>
        <taxon>Leucothrix</taxon>
    </lineage>
</organism>
<feature type="transmembrane region" description="Helical" evidence="5">
    <location>
        <begin position="298"/>
        <end position="317"/>
    </location>
</feature>
<evidence type="ECO:0000256" key="3">
    <source>
        <dbReference type="ARBA" id="ARBA00022801"/>
    </source>
</evidence>
<gene>
    <name evidence="7" type="ORF">DKT75_15730</name>
</gene>
<dbReference type="CDD" id="cd00161">
    <property type="entry name" value="beta-trefoil_Ricin-like"/>
    <property type="match status" value="1"/>
</dbReference>
<proteinExistence type="inferred from homology"/>
<feature type="region of interest" description="Disordered" evidence="4">
    <location>
        <begin position="326"/>
        <end position="358"/>
    </location>
</feature>
<dbReference type="SUPFAM" id="SSF54060">
    <property type="entry name" value="His-Me finger endonucleases"/>
    <property type="match status" value="1"/>
</dbReference>
<name>A0A317C7W6_9GAMM</name>
<keyword evidence="2" id="KW-0540">Nuclease</keyword>
<dbReference type="EMBL" id="QGKL01000039">
    <property type="protein sequence ID" value="PWQ94735.1"/>
    <property type="molecule type" value="Genomic_DNA"/>
</dbReference>
<comment type="caution">
    <text evidence="7">The sequence shown here is derived from an EMBL/GenBank/DDBJ whole genome shotgun (WGS) entry which is preliminary data.</text>
</comment>
<keyword evidence="8" id="KW-1185">Reference proteome</keyword>
<dbReference type="AlphaFoldDB" id="A0A317C7W6"/>
<dbReference type="Gene3D" id="2.80.10.50">
    <property type="match status" value="1"/>
</dbReference>
<dbReference type="GO" id="GO:0016787">
    <property type="term" value="F:hydrolase activity"/>
    <property type="evidence" value="ECO:0007669"/>
    <property type="project" value="UniProtKB-KW"/>
</dbReference>
<evidence type="ECO:0000256" key="1">
    <source>
        <dbReference type="ARBA" id="ARBA00006429"/>
    </source>
</evidence>
<comment type="similarity">
    <text evidence="1">Belongs to the EndA/NucM nuclease family.</text>
</comment>
<reference evidence="7 8" key="1">
    <citation type="submission" date="2018-05" db="EMBL/GenBank/DDBJ databases">
        <title>Leucothrix arctica sp. nov., isolated from Arctic seawater.</title>
        <authorList>
            <person name="Choi A."/>
            <person name="Baek K."/>
        </authorList>
    </citation>
    <scope>NUCLEOTIDE SEQUENCE [LARGE SCALE GENOMIC DNA]</scope>
    <source>
        <strain evidence="7 8">IMCC9719</strain>
    </source>
</reference>
<dbReference type="InterPro" id="IPR007346">
    <property type="entry name" value="Endonuclease-I"/>
</dbReference>
<accession>A0A317C7W6</accession>
<keyword evidence="5" id="KW-1133">Transmembrane helix</keyword>
<sequence>MTLFGESDSGVFHDLASGKLLKTVEDKLGTFYLEQDGDIFEEDVATLDDQYFSLQNTYSFSKSKRLLGTEVYTEHLLAFYSGCRYRLYQKKFIPVQSSCGFKYRKNKARSERIEWEHIVPAWHFGHQLRCWQDGGRAHCRSSNEQFREMEADMHNLVPAIGEINGDRSNYKYGMIANEPRLYGSTVNMEVEFKSSSAEPPENVMGDIARAYFYMADRYQLQISDQQKKLFIAWNNIDPVDDWEREKNQRVKALQNTENEYITHYKKLTQNEVVTSAPETDFGNIAQSLRERFSFLFDYLPAQIVEVLILLGAAYLFWRNRRKKKASAKEESASTEDGKGTEKVEAKKQTDKAPTKEADPEYVKIRSVMNNYVLSVEDDGQVVVEKSSRAHAQRWQLIDTNKTEGFVFIQHLETDKVLAVEGGLKKDGAPVVLEAQKRRSNNHQEWKFIEVEAGLVVENRETGLALVIDGRSSRVMGLESKSKGALNQPWRVELKN</sequence>
<dbReference type="Pfam" id="PF14200">
    <property type="entry name" value="RicinB_lectin_2"/>
    <property type="match status" value="1"/>
</dbReference>
<dbReference type="Pfam" id="PF04231">
    <property type="entry name" value="Endonuclease_1"/>
    <property type="match status" value="1"/>
</dbReference>
<evidence type="ECO:0000256" key="4">
    <source>
        <dbReference type="SAM" id="MobiDB-lite"/>
    </source>
</evidence>
<dbReference type="InterPro" id="IPR044925">
    <property type="entry name" value="His-Me_finger_sf"/>
</dbReference>
<protein>
    <recommendedName>
        <fullName evidence="6">Ricin B lectin domain-containing protein</fullName>
    </recommendedName>
</protein>
<dbReference type="PANTHER" id="PTHR33607">
    <property type="entry name" value="ENDONUCLEASE-1"/>
    <property type="match status" value="1"/>
</dbReference>
<keyword evidence="3" id="KW-0378">Hydrolase</keyword>
<feature type="domain" description="Ricin B lectin" evidence="6">
    <location>
        <begin position="391"/>
        <end position="471"/>
    </location>
</feature>
<dbReference type="Proteomes" id="UP000245506">
    <property type="component" value="Unassembled WGS sequence"/>
</dbReference>
<dbReference type="InterPro" id="IPR035992">
    <property type="entry name" value="Ricin_B-like_lectins"/>
</dbReference>
<evidence type="ECO:0000259" key="6">
    <source>
        <dbReference type="Pfam" id="PF14200"/>
    </source>
</evidence>
<dbReference type="InterPro" id="IPR000772">
    <property type="entry name" value="Ricin_B_lectin"/>
</dbReference>
<dbReference type="PANTHER" id="PTHR33607:SF2">
    <property type="entry name" value="ENDONUCLEASE-1"/>
    <property type="match status" value="1"/>
</dbReference>